<evidence type="ECO:0000256" key="7">
    <source>
        <dbReference type="ARBA" id="ARBA00023136"/>
    </source>
</evidence>
<comment type="caution">
    <text evidence="11">The sequence shown here is derived from an EMBL/GenBank/DDBJ whole genome shotgun (WGS) entry which is preliminary data.</text>
</comment>
<protein>
    <recommendedName>
        <fullName evidence="9">CASP-like protein</fullName>
    </recommendedName>
</protein>
<evidence type="ECO:0000313" key="12">
    <source>
        <dbReference type="Proteomes" id="UP000824890"/>
    </source>
</evidence>
<feature type="transmembrane region" description="Helical" evidence="9">
    <location>
        <begin position="154"/>
        <end position="176"/>
    </location>
</feature>
<evidence type="ECO:0000256" key="3">
    <source>
        <dbReference type="ARBA" id="ARBA00011489"/>
    </source>
</evidence>
<dbReference type="PANTHER" id="PTHR33573">
    <property type="entry name" value="CASP-LIKE PROTEIN 4A4"/>
    <property type="match status" value="1"/>
</dbReference>
<organism evidence="11 12">
    <name type="scientific">Brassica napus</name>
    <name type="common">Rape</name>
    <dbReference type="NCBI Taxonomy" id="3708"/>
    <lineage>
        <taxon>Eukaryota</taxon>
        <taxon>Viridiplantae</taxon>
        <taxon>Streptophyta</taxon>
        <taxon>Embryophyta</taxon>
        <taxon>Tracheophyta</taxon>
        <taxon>Spermatophyta</taxon>
        <taxon>Magnoliopsida</taxon>
        <taxon>eudicotyledons</taxon>
        <taxon>Gunneridae</taxon>
        <taxon>Pentapetalae</taxon>
        <taxon>rosids</taxon>
        <taxon>malvids</taxon>
        <taxon>Brassicales</taxon>
        <taxon>Brassicaceae</taxon>
        <taxon>Brassiceae</taxon>
        <taxon>Brassica</taxon>
    </lineage>
</organism>
<dbReference type="NCBIfam" id="TIGR01569">
    <property type="entry name" value="A_tha_TIGR01569"/>
    <property type="match status" value="1"/>
</dbReference>
<evidence type="ECO:0000256" key="8">
    <source>
        <dbReference type="ARBA" id="ARBA00023180"/>
    </source>
</evidence>
<reference evidence="11 12" key="1">
    <citation type="submission" date="2021-05" db="EMBL/GenBank/DDBJ databases">
        <title>Genome Assembly of Synthetic Allotetraploid Brassica napus Reveals Homoeologous Exchanges between Subgenomes.</title>
        <authorList>
            <person name="Davis J.T."/>
        </authorList>
    </citation>
    <scope>NUCLEOTIDE SEQUENCE [LARGE SCALE GENOMIC DNA]</scope>
    <source>
        <strain evidence="12">cv. Da-Ae</strain>
        <tissue evidence="11">Seedling</tissue>
    </source>
</reference>
<feature type="transmembrane region" description="Helical" evidence="9">
    <location>
        <begin position="196"/>
        <end position="219"/>
    </location>
</feature>
<keyword evidence="8" id="KW-0325">Glycoprotein</keyword>
<keyword evidence="7 9" id="KW-0472">Membrane</keyword>
<proteinExistence type="inferred from homology"/>
<comment type="subcellular location">
    <subcellularLocation>
        <location evidence="1 9">Cell membrane</location>
        <topology evidence="1 9">Multi-pass membrane protein</topology>
    </subcellularLocation>
</comment>
<dbReference type="Pfam" id="PF04535">
    <property type="entry name" value="CASP_dom"/>
    <property type="match status" value="1"/>
</dbReference>
<feature type="transmembrane region" description="Helical" evidence="9">
    <location>
        <begin position="114"/>
        <end position="134"/>
    </location>
</feature>
<evidence type="ECO:0000259" key="10">
    <source>
        <dbReference type="Pfam" id="PF04535"/>
    </source>
</evidence>
<name>A0ABQ8AG01_BRANA</name>
<comment type="similarity">
    <text evidence="2 9">Belongs to the Casparian strip membrane proteins (CASP) family.</text>
</comment>
<accession>A0ABQ8AG01</accession>
<dbReference type="InterPro" id="IPR006459">
    <property type="entry name" value="CASP/CASPL"/>
</dbReference>
<evidence type="ECO:0000256" key="2">
    <source>
        <dbReference type="ARBA" id="ARBA00007651"/>
    </source>
</evidence>
<evidence type="ECO:0000256" key="9">
    <source>
        <dbReference type="RuleBase" id="RU361233"/>
    </source>
</evidence>
<sequence length="228" mass="24843">KGPCLVQNDHHYDCLKDTDIHGTREASVTGTKKNSITVEETKLDIRDVVTITYDEDNRHGGTRNDVAMVVLRAMCMAVSAVSLLLMVTARETTMTTLYGFEFQLHAVWSLSDSLIYLVVVTSATVIYSSVQLVLSGTRLMRKTPVVPTRTQAWFCFIADQILGCAMVSGGSAALGVTNMNRTGIRHMPIPNFCKSLGFFCDHLAISVVFALLAFLLLAASSILDAGDC</sequence>
<feature type="domain" description="Casparian strip membrane protein" evidence="10">
    <location>
        <begin position="63"/>
        <end position="216"/>
    </location>
</feature>
<evidence type="ECO:0000313" key="11">
    <source>
        <dbReference type="EMBL" id="KAH0891459.1"/>
    </source>
</evidence>
<feature type="non-terminal residue" evidence="11">
    <location>
        <position position="1"/>
    </location>
</feature>
<keyword evidence="4 9" id="KW-1003">Cell membrane</keyword>
<dbReference type="EMBL" id="JAGKQM010000013">
    <property type="protein sequence ID" value="KAH0891459.1"/>
    <property type="molecule type" value="Genomic_DNA"/>
</dbReference>
<keyword evidence="5 9" id="KW-0812">Transmembrane</keyword>
<evidence type="ECO:0000256" key="6">
    <source>
        <dbReference type="ARBA" id="ARBA00022989"/>
    </source>
</evidence>
<evidence type="ECO:0000256" key="5">
    <source>
        <dbReference type="ARBA" id="ARBA00022692"/>
    </source>
</evidence>
<evidence type="ECO:0000256" key="4">
    <source>
        <dbReference type="ARBA" id="ARBA00022475"/>
    </source>
</evidence>
<comment type="subunit">
    <text evidence="3 9">Homodimer and heterodimers.</text>
</comment>
<dbReference type="InterPro" id="IPR006702">
    <property type="entry name" value="CASP_dom"/>
</dbReference>
<gene>
    <name evidence="11" type="ORF">HID58_053888</name>
</gene>
<dbReference type="Proteomes" id="UP000824890">
    <property type="component" value="Unassembled WGS sequence"/>
</dbReference>
<keyword evidence="12" id="KW-1185">Reference proteome</keyword>
<dbReference type="PANTHER" id="PTHR33573:SF48">
    <property type="entry name" value="CASP-LIKE PROTEIN 3A1"/>
    <property type="match status" value="1"/>
</dbReference>
<feature type="transmembrane region" description="Helical" evidence="9">
    <location>
        <begin position="66"/>
        <end position="87"/>
    </location>
</feature>
<keyword evidence="6 9" id="KW-1133">Transmembrane helix</keyword>
<evidence type="ECO:0000256" key="1">
    <source>
        <dbReference type="ARBA" id="ARBA00004651"/>
    </source>
</evidence>